<dbReference type="Proteomes" id="UP000765509">
    <property type="component" value="Unassembled WGS sequence"/>
</dbReference>
<proteinExistence type="predicted"/>
<evidence type="ECO:0000313" key="2">
    <source>
        <dbReference type="Proteomes" id="UP000765509"/>
    </source>
</evidence>
<reference evidence="1" key="1">
    <citation type="submission" date="2021-03" db="EMBL/GenBank/DDBJ databases">
        <title>Draft genome sequence of rust myrtle Austropuccinia psidii MF-1, a brazilian biotype.</title>
        <authorList>
            <person name="Quecine M.C."/>
            <person name="Pachon D.M.R."/>
            <person name="Bonatelli M.L."/>
            <person name="Correr F.H."/>
            <person name="Franceschini L.M."/>
            <person name="Leite T.F."/>
            <person name="Margarido G.R.A."/>
            <person name="Almeida C.A."/>
            <person name="Ferrarezi J.A."/>
            <person name="Labate C.A."/>
        </authorList>
    </citation>
    <scope>NUCLEOTIDE SEQUENCE</scope>
    <source>
        <strain evidence="1">MF-1</strain>
    </source>
</reference>
<evidence type="ECO:0000313" key="1">
    <source>
        <dbReference type="EMBL" id="MBW0465258.1"/>
    </source>
</evidence>
<protein>
    <submittedName>
        <fullName evidence="1">Uncharacterized protein</fullName>
    </submittedName>
</protein>
<gene>
    <name evidence="1" type="ORF">O181_004973</name>
</gene>
<name>A0A9Q3BHE3_9BASI</name>
<comment type="caution">
    <text evidence="1">The sequence shown here is derived from an EMBL/GenBank/DDBJ whole genome shotgun (WGS) entry which is preliminary data.</text>
</comment>
<dbReference type="EMBL" id="AVOT02000994">
    <property type="protein sequence ID" value="MBW0465258.1"/>
    <property type="molecule type" value="Genomic_DNA"/>
</dbReference>
<organism evidence="1 2">
    <name type="scientific">Austropuccinia psidii MF-1</name>
    <dbReference type="NCBI Taxonomy" id="1389203"/>
    <lineage>
        <taxon>Eukaryota</taxon>
        <taxon>Fungi</taxon>
        <taxon>Dikarya</taxon>
        <taxon>Basidiomycota</taxon>
        <taxon>Pucciniomycotina</taxon>
        <taxon>Pucciniomycetes</taxon>
        <taxon>Pucciniales</taxon>
        <taxon>Sphaerophragmiaceae</taxon>
        <taxon>Austropuccinia</taxon>
    </lineage>
</organism>
<sequence length="240" mass="28748">MELIDYIDEISVDVPKISDYWITKGLNTAFRGNENIWYNEMKEIRGQKSWTWWRNQIIQSYINCTWIWQRTIFSKSDRYSIEKDPYKLCLKQTKRLKFIDPEMTIKMRNHNLLKKLPRHLEHAVKCRCSKTISIDEIENFIQDVRKKTSIGSSLPYRSHDSRVKPKILTEKDMEPTNDAEAPRRINTFHNCGSPDHYVNNFPKGKKKIIAIEEQLVEEHIEYKYDSERMVNELREDSDSK</sequence>
<dbReference type="AlphaFoldDB" id="A0A9Q3BHE3"/>
<accession>A0A9Q3BHE3</accession>
<keyword evidence="2" id="KW-1185">Reference proteome</keyword>
<dbReference type="OrthoDB" id="2507294at2759"/>